<feature type="transmembrane region" description="Helical" evidence="7">
    <location>
        <begin position="755"/>
        <end position="777"/>
    </location>
</feature>
<dbReference type="GO" id="GO:0016020">
    <property type="term" value="C:membrane"/>
    <property type="evidence" value="ECO:0007669"/>
    <property type="project" value="UniProtKB-SubCell"/>
</dbReference>
<feature type="transmembrane region" description="Helical" evidence="7">
    <location>
        <begin position="126"/>
        <end position="153"/>
    </location>
</feature>
<dbReference type="AlphaFoldDB" id="A0AAW2HIQ1"/>
<feature type="transmembrane region" description="Helical" evidence="7">
    <location>
        <begin position="224"/>
        <end position="246"/>
    </location>
</feature>
<gene>
    <name evidence="8" type="ORF">PYX00_007348</name>
</gene>
<dbReference type="PANTHER" id="PTHR21716:SF4">
    <property type="entry name" value="TRANSMEMBRANE PROTEIN 245"/>
    <property type="match status" value="1"/>
</dbReference>
<organism evidence="8">
    <name type="scientific">Menopon gallinae</name>
    <name type="common">poultry shaft louse</name>
    <dbReference type="NCBI Taxonomy" id="328185"/>
    <lineage>
        <taxon>Eukaryota</taxon>
        <taxon>Metazoa</taxon>
        <taxon>Ecdysozoa</taxon>
        <taxon>Arthropoda</taxon>
        <taxon>Hexapoda</taxon>
        <taxon>Insecta</taxon>
        <taxon>Pterygota</taxon>
        <taxon>Neoptera</taxon>
        <taxon>Paraneoptera</taxon>
        <taxon>Psocodea</taxon>
        <taxon>Troctomorpha</taxon>
        <taxon>Phthiraptera</taxon>
        <taxon>Amblycera</taxon>
        <taxon>Menoponidae</taxon>
        <taxon>Menopon</taxon>
    </lineage>
</organism>
<evidence type="ECO:0000256" key="4">
    <source>
        <dbReference type="ARBA" id="ARBA00022989"/>
    </source>
</evidence>
<dbReference type="InterPro" id="IPR002549">
    <property type="entry name" value="AI-2E-like"/>
</dbReference>
<accession>A0AAW2HIQ1</accession>
<evidence type="ECO:0000256" key="3">
    <source>
        <dbReference type="ARBA" id="ARBA00022692"/>
    </source>
</evidence>
<proteinExistence type="inferred from homology"/>
<evidence type="ECO:0000256" key="6">
    <source>
        <dbReference type="SAM" id="MobiDB-lite"/>
    </source>
</evidence>
<evidence type="ECO:0000256" key="5">
    <source>
        <dbReference type="ARBA" id="ARBA00023136"/>
    </source>
</evidence>
<comment type="similarity">
    <text evidence="2">Belongs to the autoinducer-2 exporter (AI-2E) (TC 2.A.86) family.</text>
</comment>
<keyword evidence="5 7" id="KW-0472">Membrane</keyword>
<feature type="transmembrane region" description="Helical" evidence="7">
    <location>
        <begin position="31"/>
        <end position="52"/>
    </location>
</feature>
<feature type="transmembrane region" description="Helical" evidence="7">
    <location>
        <begin position="197"/>
        <end position="217"/>
    </location>
</feature>
<feature type="transmembrane region" description="Helical" evidence="7">
    <location>
        <begin position="821"/>
        <end position="850"/>
    </location>
</feature>
<keyword evidence="3 7" id="KW-0812">Transmembrane</keyword>
<feature type="transmembrane region" description="Helical" evidence="7">
    <location>
        <begin position="789"/>
        <end position="809"/>
    </location>
</feature>
<feature type="transmembrane region" description="Helical" evidence="7">
    <location>
        <begin position="651"/>
        <end position="671"/>
    </location>
</feature>
<dbReference type="PANTHER" id="PTHR21716">
    <property type="entry name" value="TRANSMEMBRANE PROTEIN"/>
    <property type="match status" value="1"/>
</dbReference>
<feature type="transmembrane region" description="Helical" evidence="7">
    <location>
        <begin position="174"/>
        <end position="191"/>
    </location>
</feature>
<dbReference type="EMBL" id="JARGDH010000004">
    <property type="protein sequence ID" value="KAL0269708.1"/>
    <property type="molecule type" value="Genomic_DNA"/>
</dbReference>
<evidence type="ECO:0008006" key="9">
    <source>
        <dbReference type="Google" id="ProtNLM"/>
    </source>
</evidence>
<feature type="compositionally biased region" description="Basic and acidic residues" evidence="6">
    <location>
        <begin position="276"/>
        <end position="298"/>
    </location>
</feature>
<evidence type="ECO:0000256" key="7">
    <source>
        <dbReference type="SAM" id="Phobius"/>
    </source>
</evidence>
<evidence type="ECO:0000313" key="8">
    <source>
        <dbReference type="EMBL" id="KAL0269708.1"/>
    </source>
</evidence>
<feature type="compositionally biased region" description="Basic and acidic residues" evidence="6">
    <location>
        <begin position="308"/>
        <end position="325"/>
    </location>
</feature>
<keyword evidence="4 7" id="KW-1133">Transmembrane helix</keyword>
<protein>
    <recommendedName>
        <fullName evidence="9">Transmembrane protein 245</fullName>
    </recommendedName>
</protein>
<evidence type="ECO:0000256" key="1">
    <source>
        <dbReference type="ARBA" id="ARBA00004141"/>
    </source>
</evidence>
<feature type="transmembrane region" description="Helical" evidence="7">
    <location>
        <begin position="58"/>
        <end position="77"/>
    </location>
</feature>
<name>A0AAW2HIQ1_9NEOP</name>
<comment type="caution">
    <text evidence="8">The sequence shown here is derived from an EMBL/GenBank/DDBJ whole genome shotgun (WGS) entry which is preliminary data.</text>
</comment>
<feature type="region of interest" description="Disordered" evidence="6">
    <location>
        <begin position="276"/>
        <end position="333"/>
    </location>
</feature>
<sequence length="880" mass="98718">MDRTFVKSPFDNVLSFLNSIPQGHEKALKHALYNAIGLLLFFSCGAAGWGVFHILGPFVKPLMWALLTGTVLHPFKYSLAKRFEKWMQLLEESSTPVLCFFFMIPIKLVDDVSETIGSTIVSHIKLISTVAASTVTVFILYNYIPSFCVTIITGFCDINYQLLMFIMENISTKIFIAVIIGYAIILSYYWSEESSQIFTISSYCVWFIISIFAARSFGVLQIPLFLLILFCLSFGFAFEVITVLNFTAENIPCSKTLHKTLLGRFYDNNVNNEKEDMEKEAAKENKEKDVKESPDKPVKTNFEAKPIQTEKDEVMKDISSQEKSPKTANLPLGRQDSYRKSDILLHSSTRKLSKEFGGENPQPKQGESQESWKYICAVLWACSGMMIWKHIWIAHLLPIPIAVYFIKNLGIYFGIWEVIYSQWEDVLEAITSWIEVRERALFPAPVQGLRKLGAKLRVNILNSIKDSINSFTSSLVIFGLIFFTFSFTLFIALQIYAEGIHLITVGAEIINSTVVHNPEIRQLLPEGWSDKIDSALNNAYLYGREGISRQVQSLLKDVDKAKAAEFEKHLLEFWDRIYQAWLMSALETSKVGPKVDNEAVFASWSNFVDLLYKTPDLFNLGVMTDFAKENVETLVSLMDSIWIILKGNMNLFFHFFFATVSIILGGGTAVLNFAVSVIVFLTALFYLLSSSGALYKPVDLLSNFSPISGNKLGVAFEAAVNGVFKASFKMALFYGLWTWLIHNLFHVRIVYLPSVLAAILGAVPFLGTYWASVPAVLDLWLAQHKGMQAIILFVFQCLPVSFVDAAIYTEIKGGGHPYMTALAIAGGVFCMGIEGAILGPVLLCCLLVALNMSSTLIRDSPSGELSSLSMRQLRRLDTIL</sequence>
<feature type="transmembrane region" description="Helical" evidence="7">
    <location>
        <begin position="471"/>
        <end position="493"/>
    </location>
</feature>
<evidence type="ECO:0000256" key="2">
    <source>
        <dbReference type="ARBA" id="ARBA00009773"/>
    </source>
</evidence>
<reference evidence="8" key="1">
    <citation type="journal article" date="2024" name="Gigascience">
        <title>Chromosome-level genome of the poultry shaft louse Menopon gallinae provides insight into the host-switching and adaptive evolution of parasitic lice.</title>
        <authorList>
            <person name="Xu Y."/>
            <person name="Ma L."/>
            <person name="Liu S."/>
            <person name="Liang Y."/>
            <person name="Liu Q."/>
            <person name="He Z."/>
            <person name="Tian L."/>
            <person name="Duan Y."/>
            <person name="Cai W."/>
            <person name="Li H."/>
            <person name="Song F."/>
        </authorList>
    </citation>
    <scope>NUCLEOTIDE SEQUENCE</scope>
    <source>
        <strain evidence="8">Cailab_2023a</strain>
    </source>
</reference>
<comment type="subcellular location">
    <subcellularLocation>
        <location evidence="1">Membrane</location>
        <topology evidence="1">Multi-pass membrane protein</topology>
    </subcellularLocation>
</comment>